<proteinExistence type="predicted"/>
<comment type="subcellular location">
    <subcellularLocation>
        <location evidence="1">Cytoplasm</location>
    </subcellularLocation>
</comment>
<evidence type="ECO:0000256" key="6">
    <source>
        <dbReference type="ARBA" id="ARBA00023125"/>
    </source>
</evidence>
<protein>
    <submittedName>
        <fullName evidence="12">Response regulator</fullName>
    </submittedName>
</protein>
<name>A0A9X4QPW3_9BACL</name>
<keyword evidence="7" id="KW-0804">Transcription</keyword>
<evidence type="ECO:0000259" key="11">
    <source>
        <dbReference type="PROSITE" id="PS50110"/>
    </source>
</evidence>
<dbReference type="SMART" id="SM00342">
    <property type="entry name" value="HTH_ARAC"/>
    <property type="match status" value="1"/>
</dbReference>
<dbReference type="GO" id="GO:0043565">
    <property type="term" value="F:sequence-specific DNA binding"/>
    <property type="evidence" value="ECO:0007669"/>
    <property type="project" value="InterPro"/>
</dbReference>
<evidence type="ECO:0000313" key="12">
    <source>
        <dbReference type="EMBL" id="MDG0794313.1"/>
    </source>
</evidence>
<dbReference type="InterPro" id="IPR009057">
    <property type="entry name" value="Homeodomain-like_sf"/>
</dbReference>
<feature type="modified residue" description="4-aspartylphosphate" evidence="8">
    <location>
        <position position="55"/>
    </location>
</feature>
<keyword evidence="6" id="KW-0238">DNA-binding</keyword>
<dbReference type="Pfam" id="PF00072">
    <property type="entry name" value="Response_reg"/>
    <property type="match status" value="1"/>
</dbReference>
<dbReference type="PROSITE" id="PS50110">
    <property type="entry name" value="RESPONSE_REGULATORY"/>
    <property type="match status" value="1"/>
</dbReference>
<gene>
    <name evidence="12" type="ORF">OMP38_28355</name>
</gene>
<keyword evidence="4" id="KW-0902">Two-component regulatory system</keyword>
<evidence type="ECO:0000256" key="3">
    <source>
        <dbReference type="ARBA" id="ARBA00022553"/>
    </source>
</evidence>
<dbReference type="PRINTS" id="PR00032">
    <property type="entry name" value="HTHARAC"/>
</dbReference>
<feature type="domain" description="Response regulatory" evidence="11">
    <location>
        <begin position="3"/>
        <end position="120"/>
    </location>
</feature>
<accession>A0A9X4QPW3</accession>
<evidence type="ECO:0000256" key="9">
    <source>
        <dbReference type="SAM" id="MobiDB-lite"/>
    </source>
</evidence>
<dbReference type="InterPro" id="IPR001789">
    <property type="entry name" value="Sig_transdc_resp-reg_receiver"/>
</dbReference>
<dbReference type="InterPro" id="IPR018062">
    <property type="entry name" value="HTH_AraC-typ_CS"/>
</dbReference>
<evidence type="ECO:0000313" key="13">
    <source>
        <dbReference type="Proteomes" id="UP001153387"/>
    </source>
</evidence>
<organism evidence="12 13">
    <name type="scientific">Cohnella ginsengisoli</name>
    <dbReference type="NCBI Taxonomy" id="425004"/>
    <lineage>
        <taxon>Bacteria</taxon>
        <taxon>Bacillati</taxon>
        <taxon>Bacillota</taxon>
        <taxon>Bacilli</taxon>
        <taxon>Bacillales</taxon>
        <taxon>Paenibacillaceae</taxon>
        <taxon>Cohnella</taxon>
    </lineage>
</organism>
<dbReference type="PROSITE" id="PS01124">
    <property type="entry name" value="HTH_ARAC_FAMILY_2"/>
    <property type="match status" value="1"/>
</dbReference>
<keyword evidence="5" id="KW-0805">Transcription regulation</keyword>
<feature type="domain" description="HTH araC/xylS-type" evidence="10">
    <location>
        <begin position="506"/>
        <end position="604"/>
    </location>
</feature>
<evidence type="ECO:0000259" key="10">
    <source>
        <dbReference type="PROSITE" id="PS01124"/>
    </source>
</evidence>
<dbReference type="RefSeq" id="WP_277568067.1">
    <property type="nucleotide sequence ID" value="NZ_JAPDHZ010000006.1"/>
</dbReference>
<dbReference type="GO" id="GO:0003700">
    <property type="term" value="F:DNA-binding transcription factor activity"/>
    <property type="evidence" value="ECO:0007669"/>
    <property type="project" value="InterPro"/>
</dbReference>
<keyword evidence="2" id="KW-0963">Cytoplasm</keyword>
<dbReference type="PANTHER" id="PTHR42713:SF3">
    <property type="entry name" value="TRANSCRIPTIONAL REGULATORY PROTEIN HPTR"/>
    <property type="match status" value="1"/>
</dbReference>
<dbReference type="InterPro" id="IPR018060">
    <property type="entry name" value="HTH_AraC"/>
</dbReference>
<reference evidence="12 13" key="1">
    <citation type="submission" date="2022-10" db="EMBL/GenBank/DDBJ databases">
        <title>Comparative genomic analysis of Cohnella hashimotonis sp. nov., isolated from the International Space Station.</title>
        <authorList>
            <person name="Simpson A."/>
            <person name="Venkateswaran K."/>
        </authorList>
    </citation>
    <scope>NUCLEOTIDE SEQUENCE [LARGE SCALE GENOMIC DNA]</scope>
    <source>
        <strain evidence="12 13">DSM 18997</strain>
    </source>
</reference>
<dbReference type="Gene3D" id="1.10.10.60">
    <property type="entry name" value="Homeodomain-like"/>
    <property type="match status" value="2"/>
</dbReference>
<sequence>MYKALIIDDEEPTREAIRILGDWPRHGIGEVLEAADGQEGLALLERERPDLVLVDMKMPVMDGLAFLQVVERDYPDLFTIVISGYNDFDYTRQAIRSRVVDYLLKPVNRGDLNQALAKAAGVLDARRDSKRDHIDRDIALNMSLPKLKENIYLSLLARTFRAGSSEAYLRLIGADDPGTRFGVTVLRLLNLEAVAAGRFKGETALLHYAASNVVGEFGEAGFQSFGLANPKRDRELIVIHSMTGGYPEDLAFRAAHFARKIAQGLSDLFGIRTVAGLSGPGVAVGGLADAYGAASEAADGADLFRRDALQPAPPAERKEAGAERKDAGAERKDAGAERKDAGAERKDAGAERKDAGAERKDAVAPAVSFAARMPQLRAAIEAGSAAQARTVAQQFLAGVRERGRFSFKQADRLLEELLFLLGELALELGLPAAGAVGGGSGGAAGDAHAQAAGIRGDGALGALGMLGLSADYAGFDEYEALLCGICERYAEMARAALSPERVFDVGEIKRYIEQHYFEDIKISMFTERYFLSREYLMKLFKQHYGFGIHEYVQKVRMDKAKALLDRPELKIQEISEMLGFKDKNYFSKAFRNYVGLSPSEYRAQGTEAP</sequence>
<dbReference type="InterPro" id="IPR020449">
    <property type="entry name" value="Tscrpt_reg_AraC-type_HTH"/>
</dbReference>
<dbReference type="Proteomes" id="UP001153387">
    <property type="component" value="Unassembled WGS sequence"/>
</dbReference>
<dbReference type="Pfam" id="PF12833">
    <property type="entry name" value="HTH_18"/>
    <property type="match status" value="1"/>
</dbReference>
<dbReference type="GO" id="GO:0005737">
    <property type="term" value="C:cytoplasm"/>
    <property type="evidence" value="ECO:0007669"/>
    <property type="project" value="UniProtKB-SubCell"/>
</dbReference>
<dbReference type="PROSITE" id="PS00041">
    <property type="entry name" value="HTH_ARAC_FAMILY_1"/>
    <property type="match status" value="1"/>
</dbReference>
<dbReference type="EMBL" id="JAPDHZ010000006">
    <property type="protein sequence ID" value="MDG0794313.1"/>
    <property type="molecule type" value="Genomic_DNA"/>
</dbReference>
<dbReference type="GO" id="GO:0000160">
    <property type="term" value="P:phosphorelay signal transduction system"/>
    <property type="evidence" value="ECO:0007669"/>
    <property type="project" value="UniProtKB-KW"/>
</dbReference>
<keyword evidence="13" id="KW-1185">Reference proteome</keyword>
<dbReference type="InterPro" id="IPR011006">
    <property type="entry name" value="CheY-like_superfamily"/>
</dbReference>
<evidence type="ECO:0000256" key="2">
    <source>
        <dbReference type="ARBA" id="ARBA00022490"/>
    </source>
</evidence>
<feature type="region of interest" description="Disordered" evidence="9">
    <location>
        <begin position="310"/>
        <end position="359"/>
    </location>
</feature>
<dbReference type="CDD" id="cd17536">
    <property type="entry name" value="REC_YesN-like"/>
    <property type="match status" value="1"/>
</dbReference>
<feature type="compositionally biased region" description="Basic and acidic residues" evidence="9">
    <location>
        <begin position="315"/>
        <end position="359"/>
    </location>
</feature>
<dbReference type="SUPFAM" id="SSF46689">
    <property type="entry name" value="Homeodomain-like"/>
    <property type="match status" value="2"/>
</dbReference>
<dbReference type="SMART" id="SM00448">
    <property type="entry name" value="REC"/>
    <property type="match status" value="1"/>
</dbReference>
<evidence type="ECO:0000256" key="7">
    <source>
        <dbReference type="ARBA" id="ARBA00023163"/>
    </source>
</evidence>
<evidence type="ECO:0000256" key="4">
    <source>
        <dbReference type="ARBA" id="ARBA00023012"/>
    </source>
</evidence>
<dbReference type="AlphaFoldDB" id="A0A9X4QPW3"/>
<keyword evidence="3 8" id="KW-0597">Phosphoprotein</keyword>
<dbReference type="SUPFAM" id="SSF52172">
    <property type="entry name" value="CheY-like"/>
    <property type="match status" value="1"/>
</dbReference>
<dbReference type="Gene3D" id="3.40.50.2300">
    <property type="match status" value="1"/>
</dbReference>
<comment type="caution">
    <text evidence="12">The sequence shown here is derived from an EMBL/GenBank/DDBJ whole genome shotgun (WGS) entry which is preliminary data.</text>
</comment>
<evidence type="ECO:0000256" key="5">
    <source>
        <dbReference type="ARBA" id="ARBA00023015"/>
    </source>
</evidence>
<evidence type="ECO:0000256" key="8">
    <source>
        <dbReference type="PROSITE-ProRule" id="PRU00169"/>
    </source>
</evidence>
<dbReference type="InterPro" id="IPR051552">
    <property type="entry name" value="HptR"/>
</dbReference>
<dbReference type="PANTHER" id="PTHR42713">
    <property type="entry name" value="HISTIDINE KINASE-RELATED"/>
    <property type="match status" value="1"/>
</dbReference>
<evidence type="ECO:0000256" key="1">
    <source>
        <dbReference type="ARBA" id="ARBA00004496"/>
    </source>
</evidence>